<keyword evidence="1" id="KW-1133">Transmembrane helix</keyword>
<feature type="transmembrane region" description="Helical" evidence="1">
    <location>
        <begin position="346"/>
        <end position="368"/>
    </location>
</feature>
<accession>A0A821QCQ8</accession>
<reference evidence="3" key="1">
    <citation type="submission" date="2021-02" db="EMBL/GenBank/DDBJ databases">
        <authorList>
            <person name="Nowell W R."/>
        </authorList>
    </citation>
    <scope>NUCLEOTIDE SEQUENCE</scope>
</reference>
<sequence length="434" mass="50401">MTARSKEEQLTNRIVQEFKQLENAKITTEKIDVIHRFILLLGRTNSGKTTLRYTLANPTRVSNELCLLSESGTTESEIIKCEKPPISLTIVDTQSLSGNQDDENKLVNIYETLSKRGITRFHLICYCISFDAGIRQQDVDALKNIIDCYGEQIMPNLCMIIMRCESKTDGQRHRIRTELQQDHQFKDIVKQFGQGIQFFGALNYDDWHHGNETVFDQFRVVYNYREKLLQLFCGDVKPCGIQISPKPIPQLTYMTPIDKSLAHGVYQQSVVSQNVHDDNDMHDRDRDRDNFDQTALARSCRIWFSTKQYLWNSFNLLKEILQSRSLRCCAFWNSSYNRLLFKKRSYYIMAILCICLPMLCYCFANYIARNDNNIIHESSITVEDSAFAAVDLCDTGHHSPPHDISSKSSRESSVFHRIIDRFLEFCFPSYNSFE</sequence>
<keyword evidence="1" id="KW-0812">Transmembrane</keyword>
<dbReference type="EMBL" id="CAJOBS010002569">
    <property type="protein sequence ID" value="CAF4823494.1"/>
    <property type="molecule type" value="Genomic_DNA"/>
</dbReference>
<dbReference type="EMBL" id="CAJNYV010000502">
    <property type="protein sequence ID" value="CAF3362526.1"/>
    <property type="molecule type" value="Genomic_DNA"/>
</dbReference>
<dbReference type="Gene3D" id="3.40.50.300">
    <property type="entry name" value="P-loop containing nucleotide triphosphate hydrolases"/>
    <property type="match status" value="1"/>
</dbReference>
<gene>
    <name evidence="2" type="ORF">KIK155_LOCUS4615</name>
    <name evidence="3" type="ORF">TOA249_LOCUS24739</name>
</gene>
<proteinExistence type="predicted"/>
<organism evidence="3 4">
    <name type="scientific">Rotaria socialis</name>
    <dbReference type="NCBI Taxonomy" id="392032"/>
    <lineage>
        <taxon>Eukaryota</taxon>
        <taxon>Metazoa</taxon>
        <taxon>Spiralia</taxon>
        <taxon>Gnathifera</taxon>
        <taxon>Rotifera</taxon>
        <taxon>Eurotatoria</taxon>
        <taxon>Bdelloidea</taxon>
        <taxon>Philodinida</taxon>
        <taxon>Philodinidae</taxon>
        <taxon>Rotaria</taxon>
    </lineage>
</organism>
<dbReference type="Proteomes" id="UP000663865">
    <property type="component" value="Unassembled WGS sequence"/>
</dbReference>
<dbReference type="Proteomes" id="UP000663838">
    <property type="component" value="Unassembled WGS sequence"/>
</dbReference>
<name>A0A821QCQ8_9BILA</name>
<comment type="caution">
    <text evidence="3">The sequence shown here is derived from an EMBL/GenBank/DDBJ whole genome shotgun (WGS) entry which is preliminary data.</text>
</comment>
<dbReference type="AlphaFoldDB" id="A0A821QCQ8"/>
<dbReference type="CDD" id="cd00882">
    <property type="entry name" value="Ras_like_GTPase"/>
    <property type="match status" value="1"/>
</dbReference>
<dbReference type="GO" id="GO:0005525">
    <property type="term" value="F:GTP binding"/>
    <property type="evidence" value="ECO:0007669"/>
    <property type="project" value="InterPro"/>
</dbReference>
<dbReference type="SUPFAM" id="SSF52540">
    <property type="entry name" value="P-loop containing nucleoside triphosphate hydrolases"/>
    <property type="match status" value="1"/>
</dbReference>
<evidence type="ECO:0000256" key="1">
    <source>
        <dbReference type="SAM" id="Phobius"/>
    </source>
</evidence>
<evidence type="ECO:0000313" key="2">
    <source>
        <dbReference type="EMBL" id="CAF3362526.1"/>
    </source>
</evidence>
<evidence type="ECO:0008006" key="5">
    <source>
        <dbReference type="Google" id="ProtNLM"/>
    </source>
</evidence>
<evidence type="ECO:0000313" key="4">
    <source>
        <dbReference type="Proteomes" id="UP000663838"/>
    </source>
</evidence>
<evidence type="ECO:0000313" key="3">
    <source>
        <dbReference type="EMBL" id="CAF4823494.1"/>
    </source>
</evidence>
<dbReference type="InterPro" id="IPR027417">
    <property type="entry name" value="P-loop_NTPase"/>
</dbReference>
<protein>
    <recommendedName>
        <fullName evidence="5">G domain-containing protein</fullName>
    </recommendedName>
</protein>
<keyword evidence="1" id="KW-0472">Membrane</keyword>